<dbReference type="EMBL" id="GACK01010952">
    <property type="protein sequence ID" value="JAA54082.1"/>
    <property type="molecule type" value="mRNA"/>
</dbReference>
<protein>
    <submittedName>
        <fullName evidence="3">Putative group i salivary lipocalin</fullName>
    </submittedName>
</protein>
<keyword evidence="2" id="KW-0732">Signal</keyword>
<feature type="chain" id="PRO_5003980378" evidence="2">
    <location>
        <begin position="24"/>
        <end position="253"/>
    </location>
</feature>
<evidence type="ECO:0000256" key="2">
    <source>
        <dbReference type="SAM" id="SignalP"/>
    </source>
</evidence>
<sequence>MRKFASFIFFVITTVISNSGGTAAPSEKGSRKGGTRATMDNLYALLNTTDWIWIYMASRTPLNEYSYLRCLSYRPTNLTNSSVTLNYYVYGDSAGLDLLADAELSYHVKPTMDEKWRDESPSEEDHEGDGLYHSSTEPTLHSEDDADLQKRVMVRRKKLEYWNSTEHCGIFKVRLRGDSEVGPWCEMHILTPALRQAYKEKKSFTACDQAYSKYCKKYGSNVTLMSSSCRTVIEYVPETKESEGSDEIDDSDE</sequence>
<name>L7LRD3_RHIPC</name>
<dbReference type="AlphaFoldDB" id="L7LRD3"/>
<feature type="signal peptide" evidence="2">
    <location>
        <begin position="1"/>
        <end position="23"/>
    </location>
</feature>
<organism evidence="3">
    <name type="scientific">Rhipicephalus pulchellus</name>
    <name type="common">Yellow backed tick</name>
    <name type="synonym">Dermacentor pulchellus</name>
    <dbReference type="NCBI Taxonomy" id="72859"/>
    <lineage>
        <taxon>Eukaryota</taxon>
        <taxon>Metazoa</taxon>
        <taxon>Ecdysozoa</taxon>
        <taxon>Arthropoda</taxon>
        <taxon>Chelicerata</taxon>
        <taxon>Arachnida</taxon>
        <taxon>Acari</taxon>
        <taxon>Parasitiformes</taxon>
        <taxon>Ixodida</taxon>
        <taxon>Ixodoidea</taxon>
        <taxon>Ixodidae</taxon>
        <taxon>Rhipicephalinae</taxon>
        <taxon>Rhipicephalus</taxon>
        <taxon>Rhipicephalus</taxon>
    </lineage>
</organism>
<evidence type="ECO:0000313" key="3">
    <source>
        <dbReference type="EMBL" id="JAA54082.1"/>
    </source>
</evidence>
<accession>L7LRD3</accession>
<reference evidence="3" key="1">
    <citation type="submission" date="2012-11" db="EMBL/GenBank/DDBJ databases">
        <authorList>
            <person name="Lucero-Rivera Y.E."/>
            <person name="Tovar-Ramirez D."/>
        </authorList>
    </citation>
    <scope>NUCLEOTIDE SEQUENCE</scope>
    <source>
        <tissue evidence="3">Salivary gland</tissue>
    </source>
</reference>
<evidence type="ECO:0000256" key="1">
    <source>
        <dbReference type="SAM" id="MobiDB-lite"/>
    </source>
</evidence>
<proteinExistence type="evidence at transcript level"/>
<feature type="region of interest" description="Disordered" evidence="1">
    <location>
        <begin position="113"/>
        <end position="147"/>
    </location>
</feature>
<reference evidence="3" key="2">
    <citation type="journal article" date="2015" name="J. Proteomics">
        <title>Sexual differences in the sialomes of the zebra tick, Rhipicephalus pulchellus.</title>
        <authorList>
            <person name="Tan A.W."/>
            <person name="Francischetti I.M."/>
            <person name="Slovak M."/>
            <person name="Kini R.M."/>
            <person name="Ribeiro J.M."/>
        </authorList>
    </citation>
    <scope>NUCLEOTIDE SEQUENCE</scope>
    <source>
        <tissue evidence="3">Salivary gland</tissue>
    </source>
</reference>